<dbReference type="Proteomes" id="UP000070409">
    <property type="component" value="Unassembled WGS sequence"/>
</dbReference>
<gene>
    <name evidence="11" type="ORF">AXK61_05425</name>
</gene>
<keyword evidence="9" id="KW-0472">Membrane</keyword>
<protein>
    <recommendedName>
        <fullName evidence="2">histidine kinase</fullName>
        <ecNumber evidence="2">2.7.13.3</ecNumber>
    </recommendedName>
</protein>
<evidence type="ECO:0000256" key="5">
    <source>
        <dbReference type="ARBA" id="ARBA00022741"/>
    </source>
</evidence>
<dbReference type="InterPro" id="IPR050482">
    <property type="entry name" value="Sensor_HK_TwoCompSys"/>
</dbReference>
<comment type="caution">
    <text evidence="11">The sequence shown here is derived from an EMBL/GenBank/DDBJ whole genome shotgun (WGS) entry which is preliminary data.</text>
</comment>
<keyword evidence="9" id="KW-0812">Transmembrane</keyword>
<dbReference type="InterPro" id="IPR011712">
    <property type="entry name" value="Sig_transdc_His_kin_sub3_dim/P"/>
</dbReference>
<evidence type="ECO:0000256" key="7">
    <source>
        <dbReference type="ARBA" id="ARBA00022840"/>
    </source>
</evidence>
<name>A0A137Z708_9ACTN</name>
<proteinExistence type="predicted"/>
<evidence type="ECO:0000256" key="2">
    <source>
        <dbReference type="ARBA" id="ARBA00012438"/>
    </source>
</evidence>
<dbReference type="EC" id="2.7.13.3" evidence="2"/>
<dbReference type="InterPro" id="IPR036890">
    <property type="entry name" value="HATPase_C_sf"/>
</dbReference>
<dbReference type="SUPFAM" id="SSF55874">
    <property type="entry name" value="ATPase domain of HSP90 chaperone/DNA topoisomerase II/histidine kinase"/>
    <property type="match status" value="1"/>
</dbReference>
<dbReference type="Gene3D" id="3.30.565.10">
    <property type="entry name" value="Histidine kinase-like ATPase, C-terminal domain"/>
    <property type="match status" value="1"/>
</dbReference>
<keyword evidence="7" id="KW-0067">ATP-binding</keyword>
<evidence type="ECO:0000313" key="11">
    <source>
        <dbReference type="EMBL" id="KXO93969.1"/>
    </source>
</evidence>
<dbReference type="PANTHER" id="PTHR24421">
    <property type="entry name" value="NITRATE/NITRITE SENSOR PROTEIN NARX-RELATED"/>
    <property type="match status" value="1"/>
</dbReference>
<evidence type="ECO:0000256" key="6">
    <source>
        <dbReference type="ARBA" id="ARBA00022777"/>
    </source>
</evidence>
<dbReference type="Gene3D" id="1.20.5.1930">
    <property type="match status" value="1"/>
</dbReference>
<dbReference type="EMBL" id="LSRE01000034">
    <property type="protein sequence ID" value="KXO93969.1"/>
    <property type="molecule type" value="Genomic_DNA"/>
</dbReference>
<keyword evidence="5" id="KW-0547">Nucleotide-binding</keyword>
<comment type="catalytic activity">
    <reaction evidence="1">
        <text>ATP + protein L-histidine = ADP + protein N-phospho-L-histidine.</text>
        <dbReference type="EC" id="2.7.13.3"/>
    </reaction>
</comment>
<dbReference type="InterPro" id="IPR003594">
    <property type="entry name" value="HATPase_dom"/>
</dbReference>
<keyword evidence="12" id="KW-1185">Reference proteome</keyword>
<keyword evidence="8" id="KW-0902">Two-component regulatory system</keyword>
<keyword evidence="6" id="KW-0418">Kinase</keyword>
<feature type="transmembrane region" description="Helical" evidence="9">
    <location>
        <begin position="21"/>
        <end position="44"/>
    </location>
</feature>
<evidence type="ECO:0000256" key="3">
    <source>
        <dbReference type="ARBA" id="ARBA00022553"/>
    </source>
</evidence>
<evidence type="ECO:0000256" key="8">
    <source>
        <dbReference type="ARBA" id="ARBA00023012"/>
    </source>
</evidence>
<feature type="transmembrane region" description="Helical" evidence="9">
    <location>
        <begin position="107"/>
        <end position="131"/>
    </location>
</feature>
<keyword evidence="9" id="KW-1133">Transmembrane helix</keyword>
<evidence type="ECO:0000313" key="12">
    <source>
        <dbReference type="Proteomes" id="UP000070409"/>
    </source>
</evidence>
<feature type="transmembrane region" description="Helical" evidence="9">
    <location>
        <begin position="50"/>
        <end position="72"/>
    </location>
</feature>
<dbReference type="PANTHER" id="PTHR24421:SF10">
    <property type="entry name" value="NITRATE_NITRITE SENSOR PROTEIN NARQ"/>
    <property type="match status" value="1"/>
</dbReference>
<keyword evidence="4" id="KW-0808">Transferase</keyword>
<dbReference type="Pfam" id="PF02518">
    <property type="entry name" value="HATPase_c"/>
    <property type="match status" value="1"/>
</dbReference>
<dbReference type="Pfam" id="PF07730">
    <property type="entry name" value="HisKA_3"/>
    <property type="match status" value="1"/>
</dbReference>
<reference evidence="11 12" key="1">
    <citation type="submission" date="2016-02" db="EMBL/GenBank/DDBJ databases">
        <authorList>
            <person name="Teng J.L."/>
            <person name="Tang Y."/>
            <person name="Huang Y."/>
            <person name="Guo F."/>
            <person name="Wei W."/>
            <person name="Chen J.H."/>
            <person name="Wong S.Y."/>
            <person name="Lau S.K."/>
            <person name="Woo P.C."/>
        </authorList>
    </citation>
    <scope>NUCLEOTIDE SEQUENCE [LARGE SCALE GENOMIC DNA]</scope>
    <source>
        <strain evidence="11 12">JCM 13375</strain>
    </source>
</reference>
<feature type="domain" description="Histidine kinase/HSP90-like ATPase" evidence="10">
    <location>
        <begin position="316"/>
        <end position="406"/>
    </location>
</feature>
<dbReference type="SMART" id="SM00387">
    <property type="entry name" value="HATPase_c"/>
    <property type="match status" value="1"/>
</dbReference>
<keyword evidence="3" id="KW-0597">Phosphoprotein</keyword>
<dbReference type="CDD" id="cd16917">
    <property type="entry name" value="HATPase_UhpB-NarQ-NarX-like"/>
    <property type="match status" value="1"/>
</dbReference>
<accession>A0A137Z708</accession>
<feature type="transmembrane region" description="Helical" evidence="9">
    <location>
        <begin position="151"/>
        <end position="171"/>
    </location>
</feature>
<evidence type="ECO:0000259" key="10">
    <source>
        <dbReference type="SMART" id="SM00387"/>
    </source>
</evidence>
<evidence type="ECO:0000256" key="4">
    <source>
        <dbReference type="ARBA" id="ARBA00022679"/>
    </source>
</evidence>
<evidence type="ECO:0000256" key="1">
    <source>
        <dbReference type="ARBA" id="ARBA00000085"/>
    </source>
</evidence>
<organism evidence="11 12">
    <name type="scientific">Tsukamurella pseudospumae</name>
    <dbReference type="NCBI Taxonomy" id="239498"/>
    <lineage>
        <taxon>Bacteria</taxon>
        <taxon>Bacillati</taxon>
        <taxon>Actinomycetota</taxon>
        <taxon>Actinomycetes</taxon>
        <taxon>Mycobacteriales</taxon>
        <taxon>Tsukamurellaceae</taxon>
        <taxon>Tsukamurella</taxon>
    </lineage>
</organism>
<sequence length="406" mass="42645">MPACWSRSPRRTYGENMSRPTWPNTVAAMPLHAVVVAVIVAPWVSLPAKLPVATLALLAVPVVVPVVASPVLTAAHRSRLARVGVVIPPSRDERVWRSMARLRQLGYHVLVGPLLLLALLAVIAGWLLVVVGGTSLLWMWVRPAGGLPHSVWEACAWTVAAVVGGALLWWATPLLPVVDARCAAVLLGPGDGERLSRRVDDLTESRAGVVEAADAERRRLERDLHDGVQQRLVSLAVNLGVARATLADLPEPARAVLDDAHDQAKLAIAELGHLVRGLHPPVLEDRGLDAALSGLAGTAAIPVDLTVRLPYRPDPAVEAVAYFVVSEALTNVIKHAHATRAGVVVDGGPETIVVTVEDDGVGGADPSGGTGLAGLARRVASVDGDLRVTSPPGGPTTVRAELPCVR</sequence>
<evidence type="ECO:0000256" key="9">
    <source>
        <dbReference type="SAM" id="Phobius"/>
    </source>
</evidence>